<name>A0ABX7WSS3_9GAMM</name>
<feature type="coiled-coil region" evidence="1">
    <location>
        <begin position="11"/>
        <end position="41"/>
    </location>
</feature>
<reference evidence="2 3" key="1">
    <citation type="submission" date="2021-04" db="EMBL/GenBank/DDBJ databases">
        <title>Genomics, taxonomy and metabolism of representatives of sulfur bacteria of the genus Thiothrix: Thiothrix fructosivorans QT, Thiothrix unzii A1T and three new species, Thiothrix subterranea sp. nov., Thiothrix litoralis sp. nov. and 'Candidatus Thiothrix anitrata' sp. nov.</title>
        <authorList>
            <person name="Ravin N.V."/>
            <person name="Smolyakov D."/>
            <person name="Rudenko T.S."/>
            <person name="Mardanov A.V."/>
            <person name="Beletsky A.V."/>
            <person name="Markov N.D."/>
            <person name="Fomenkov A.I."/>
            <person name="Roberts R.J."/>
            <person name="Karnachuk O.V."/>
            <person name="Novikov A."/>
            <person name="Grabovich M.Y."/>
        </authorList>
    </citation>
    <scope>NUCLEOTIDE SEQUENCE [LARGE SCALE GENOMIC DNA]</scope>
    <source>
        <strain evidence="2 3">AS</strain>
    </source>
</reference>
<dbReference type="Pfam" id="PF07321">
    <property type="entry name" value="YscO"/>
    <property type="match status" value="1"/>
</dbReference>
<evidence type="ECO:0000256" key="1">
    <source>
        <dbReference type="SAM" id="Coils"/>
    </source>
</evidence>
<gene>
    <name evidence="2" type="ORF">J9253_00900</name>
</gene>
<dbReference type="Gene3D" id="1.10.287.1700">
    <property type="match status" value="1"/>
</dbReference>
<dbReference type="EMBL" id="CP072801">
    <property type="protein sequence ID" value="QTR46552.1"/>
    <property type="molecule type" value="Genomic_DNA"/>
</dbReference>
<keyword evidence="3" id="KW-1185">Reference proteome</keyword>
<protein>
    <submittedName>
        <fullName evidence="2">YscO family type III secretion system apparatus protein</fullName>
    </submittedName>
</protein>
<dbReference type="InterPro" id="IPR053716">
    <property type="entry name" value="Flag_assembly_chemotaxis_eff"/>
</dbReference>
<evidence type="ECO:0000313" key="3">
    <source>
        <dbReference type="Proteomes" id="UP000672039"/>
    </source>
</evidence>
<organism evidence="2 3">
    <name type="scientific">Thiothrix litoralis</name>
    <dbReference type="NCBI Taxonomy" id="2891210"/>
    <lineage>
        <taxon>Bacteria</taxon>
        <taxon>Pseudomonadati</taxon>
        <taxon>Pseudomonadota</taxon>
        <taxon>Gammaproteobacteria</taxon>
        <taxon>Thiotrichales</taxon>
        <taxon>Thiotrichaceae</taxon>
        <taxon>Thiothrix</taxon>
    </lineage>
</organism>
<keyword evidence="1" id="KW-0175">Coiled coil</keyword>
<proteinExistence type="predicted"/>
<dbReference type="RefSeq" id="WP_210222885.1">
    <property type="nucleotide sequence ID" value="NZ_CP072801.1"/>
</dbReference>
<evidence type="ECO:0000313" key="2">
    <source>
        <dbReference type="EMBL" id="QTR46552.1"/>
    </source>
</evidence>
<sequence length="140" mass="16550">MSLEQLKTIRSRRMEQRFVELQEQRRVLQEQQQRLHQKEQQLASFGQWRLEHQEALFASLKNQPFAPQMLFDYQKNLEDLRQEEERLRAELAEAHQGLQAAEAQVQTAQQNSSEANLKLEKLKEIIKVQGAKSAREEPVQ</sequence>
<dbReference type="InterPro" id="IPR009929">
    <property type="entry name" value="T3SS_YscO"/>
</dbReference>
<feature type="coiled-coil region" evidence="1">
    <location>
        <begin position="70"/>
        <end position="125"/>
    </location>
</feature>
<accession>A0ABX7WSS3</accession>
<dbReference type="Proteomes" id="UP000672039">
    <property type="component" value="Chromosome"/>
</dbReference>